<protein>
    <submittedName>
        <fullName evidence="2">Uncharacterized protein</fullName>
    </submittedName>
</protein>
<reference evidence="2" key="2">
    <citation type="journal article" date="2021" name="PeerJ">
        <title>Extensive microbial diversity within the chicken gut microbiome revealed by metagenomics and culture.</title>
        <authorList>
            <person name="Gilroy R."/>
            <person name="Ravi A."/>
            <person name="Getino M."/>
            <person name="Pursley I."/>
            <person name="Horton D.L."/>
            <person name="Alikhan N.F."/>
            <person name="Baker D."/>
            <person name="Gharbi K."/>
            <person name="Hall N."/>
            <person name="Watson M."/>
            <person name="Adriaenssens E.M."/>
            <person name="Foster-Nyarko E."/>
            <person name="Jarju S."/>
            <person name="Secka A."/>
            <person name="Antonio M."/>
            <person name="Oren A."/>
            <person name="Chaudhuri R.R."/>
            <person name="La Ragione R."/>
            <person name="Hildebrand F."/>
            <person name="Pallen M.J."/>
        </authorList>
    </citation>
    <scope>NUCLEOTIDE SEQUENCE</scope>
    <source>
        <strain evidence="2">CHK121-14286</strain>
    </source>
</reference>
<sequence>MKAKNKLFWVAIIIAIALLILTPFLLLLINKVLHPEPQQLKFCEGRFVSEGSVSMTLTEGTDQTYESVQLVFCQTTKEDFLAKDKNVFENNADHSYFEVKLFVLKQNEPVQIDLYTCYYSYYNTYFAKADVDGDGKAEGQFIFRLHSDKGTTCDSITLINGGVLNLSKDTPTTI</sequence>
<keyword evidence="1" id="KW-0472">Membrane</keyword>
<comment type="caution">
    <text evidence="2">The sequence shown here is derived from an EMBL/GenBank/DDBJ whole genome shotgun (WGS) entry which is preliminary data.</text>
</comment>
<evidence type="ECO:0000256" key="1">
    <source>
        <dbReference type="SAM" id="Phobius"/>
    </source>
</evidence>
<evidence type="ECO:0000313" key="3">
    <source>
        <dbReference type="Proteomes" id="UP000824200"/>
    </source>
</evidence>
<keyword evidence="1" id="KW-1133">Transmembrane helix</keyword>
<reference evidence="2" key="1">
    <citation type="submission" date="2020-10" db="EMBL/GenBank/DDBJ databases">
        <authorList>
            <person name="Gilroy R."/>
        </authorList>
    </citation>
    <scope>NUCLEOTIDE SEQUENCE</scope>
    <source>
        <strain evidence="2">CHK121-14286</strain>
    </source>
</reference>
<dbReference type="Proteomes" id="UP000824200">
    <property type="component" value="Unassembled WGS sequence"/>
</dbReference>
<evidence type="ECO:0000313" key="2">
    <source>
        <dbReference type="EMBL" id="HIR66182.1"/>
    </source>
</evidence>
<gene>
    <name evidence="2" type="ORF">IAC95_04830</name>
</gene>
<keyword evidence="1" id="KW-0812">Transmembrane</keyword>
<proteinExistence type="predicted"/>
<name>A0A9D1E4V1_9BACT</name>
<accession>A0A9D1E4V1</accession>
<dbReference type="EMBL" id="DVHL01000040">
    <property type="protein sequence ID" value="HIR66182.1"/>
    <property type="molecule type" value="Genomic_DNA"/>
</dbReference>
<feature type="transmembrane region" description="Helical" evidence="1">
    <location>
        <begin position="7"/>
        <end position="29"/>
    </location>
</feature>
<organism evidence="2 3">
    <name type="scientific">Candidatus Fimimonas gallinarum</name>
    <dbReference type="NCBI Taxonomy" id="2840821"/>
    <lineage>
        <taxon>Bacteria</taxon>
        <taxon>Pseudomonadati</taxon>
        <taxon>Myxococcota</taxon>
        <taxon>Myxococcia</taxon>
        <taxon>Myxococcales</taxon>
        <taxon>Cystobacterineae</taxon>
        <taxon>Myxococcaceae</taxon>
        <taxon>Myxococcaceae incertae sedis</taxon>
        <taxon>Candidatus Fimimonas</taxon>
    </lineage>
</organism>
<dbReference type="AlphaFoldDB" id="A0A9D1E4V1"/>